<evidence type="ECO:0000313" key="2">
    <source>
        <dbReference type="Proteomes" id="UP000184497"/>
    </source>
</evidence>
<keyword evidence="2" id="KW-1185">Reference proteome</keyword>
<name>A0A1M6S7V8_9GAMM</name>
<reference evidence="2" key="1">
    <citation type="submission" date="2016-11" db="EMBL/GenBank/DDBJ databases">
        <authorList>
            <person name="Varghese N."/>
            <person name="Submissions S."/>
        </authorList>
    </citation>
    <scope>NUCLEOTIDE SEQUENCE [LARGE SCALE GENOMIC DNA]</scope>
    <source>
        <strain evidence="2">CGMCC 1.10835</strain>
    </source>
</reference>
<evidence type="ECO:0000313" key="1">
    <source>
        <dbReference type="EMBL" id="SHK40769.1"/>
    </source>
</evidence>
<accession>A0A1M6S7V8</accession>
<dbReference type="EMBL" id="FRAQ01000001">
    <property type="protein sequence ID" value="SHK40769.1"/>
    <property type="molecule type" value="Genomic_DNA"/>
</dbReference>
<protein>
    <submittedName>
        <fullName evidence="1">Uncharacterized protein</fullName>
    </submittedName>
</protein>
<organism evidence="1 2">
    <name type="scientific">Marinobacter antarcticus</name>
    <dbReference type="NCBI Taxonomy" id="564117"/>
    <lineage>
        <taxon>Bacteria</taxon>
        <taxon>Pseudomonadati</taxon>
        <taxon>Pseudomonadota</taxon>
        <taxon>Gammaproteobacteria</taxon>
        <taxon>Pseudomonadales</taxon>
        <taxon>Marinobacteraceae</taxon>
        <taxon>Marinobacter</taxon>
    </lineage>
</organism>
<gene>
    <name evidence="1" type="ORF">SAMN05216369_1893</name>
</gene>
<sequence length="31" mass="3587">MMEIRIKRACEDAARSRGPGILVDRIVTHYE</sequence>
<proteinExistence type="predicted"/>
<dbReference type="Proteomes" id="UP000184497">
    <property type="component" value="Unassembled WGS sequence"/>
</dbReference>
<dbReference type="AlphaFoldDB" id="A0A1M6S7V8"/>